<evidence type="ECO:0000313" key="1">
    <source>
        <dbReference type="EMBL" id="MDJ1502737.1"/>
    </source>
</evidence>
<organism evidence="1 2">
    <name type="scientific">Xanthocytophaga agilis</name>
    <dbReference type="NCBI Taxonomy" id="3048010"/>
    <lineage>
        <taxon>Bacteria</taxon>
        <taxon>Pseudomonadati</taxon>
        <taxon>Bacteroidota</taxon>
        <taxon>Cytophagia</taxon>
        <taxon>Cytophagales</taxon>
        <taxon>Rhodocytophagaceae</taxon>
        <taxon>Xanthocytophaga</taxon>
    </lineage>
</organism>
<keyword evidence="2" id="KW-1185">Reference proteome</keyword>
<dbReference type="Proteomes" id="UP001232063">
    <property type="component" value="Unassembled WGS sequence"/>
</dbReference>
<gene>
    <name evidence="1" type="ORF">QNI22_18865</name>
</gene>
<accession>A0AAE3R6Z3</accession>
<evidence type="ECO:0000313" key="2">
    <source>
        <dbReference type="Proteomes" id="UP001232063"/>
    </source>
</evidence>
<protein>
    <submittedName>
        <fullName evidence="1">Uncharacterized protein</fullName>
    </submittedName>
</protein>
<reference evidence="1" key="1">
    <citation type="submission" date="2023-05" db="EMBL/GenBank/DDBJ databases">
        <authorList>
            <person name="Zhang X."/>
        </authorList>
    </citation>
    <scope>NUCLEOTIDE SEQUENCE</scope>
    <source>
        <strain evidence="1">BD1B2-1</strain>
    </source>
</reference>
<dbReference type="RefSeq" id="WP_314512999.1">
    <property type="nucleotide sequence ID" value="NZ_JASJOU010000006.1"/>
</dbReference>
<dbReference type="EMBL" id="JASJOU010000006">
    <property type="protein sequence ID" value="MDJ1502737.1"/>
    <property type="molecule type" value="Genomic_DNA"/>
</dbReference>
<proteinExistence type="predicted"/>
<comment type="caution">
    <text evidence="1">The sequence shown here is derived from an EMBL/GenBank/DDBJ whole genome shotgun (WGS) entry which is preliminary data.</text>
</comment>
<name>A0AAE3R6Z3_9BACT</name>
<sequence length="77" mass="8752">MQRHTLTISDAEGCLIDLHICTHASLAATDGFWVTDVNYVLLGSERWAEWNELYGHNDKQTNFLSKVKRVSTTEVLT</sequence>
<dbReference type="AlphaFoldDB" id="A0AAE3R6Z3"/>